<keyword evidence="3" id="KW-1185">Reference proteome</keyword>
<keyword evidence="1" id="KW-0812">Transmembrane</keyword>
<evidence type="ECO:0000313" key="2">
    <source>
        <dbReference type="EMBL" id="AKD24742.1"/>
    </source>
</evidence>
<dbReference type="Proteomes" id="UP000061135">
    <property type="component" value="Chromosome"/>
</dbReference>
<reference evidence="2 3" key="1">
    <citation type="submission" date="2014-03" db="EMBL/GenBank/DDBJ databases">
        <title>Genome of Polynucleobacter strain MWH-MoK4.</title>
        <authorList>
            <person name="Hahn M.W."/>
        </authorList>
    </citation>
    <scope>NUCLEOTIDE SEQUENCE [LARGE SCALE GENOMIC DNA]</scope>
    <source>
        <strain evidence="2 3">MWH-MoK4</strain>
    </source>
</reference>
<protein>
    <submittedName>
        <fullName evidence="2">Uncharacterized protein</fullName>
    </submittedName>
</protein>
<sequence>MSNLDESVVNELKEVNKHLSIIGALLQQKDQKLDESLNVIRKDLWNIKNIISEEIAQNKSLQNGMEKTIENTIEKTLLKSIAYVFAAGIILYIVGRFFL</sequence>
<dbReference type="OrthoDB" id="9873165at2"/>
<proteinExistence type="predicted"/>
<keyword evidence="1" id="KW-0472">Membrane</keyword>
<name>A0A0E3ZIY7_9BURK</name>
<dbReference type="HOGENOM" id="CLU_2317791_0_0_4"/>
<feature type="transmembrane region" description="Helical" evidence="1">
    <location>
        <begin position="77"/>
        <end position="98"/>
    </location>
</feature>
<dbReference type="STRING" id="1835254.CL55_00004090"/>
<evidence type="ECO:0000256" key="1">
    <source>
        <dbReference type="SAM" id="Phobius"/>
    </source>
</evidence>
<dbReference type="AlphaFoldDB" id="A0A0E3ZIY7"/>
<accession>A0A0E3ZIY7</accession>
<gene>
    <name evidence="2" type="ORF">CL55_00004090</name>
</gene>
<dbReference type="EMBL" id="CP007501">
    <property type="protein sequence ID" value="AKD24742.1"/>
    <property type="molecule type" value="Genomic_DNA"/>
</dbReference>
<dbReference type="KEGG" id="pdq:CL55_00004090"/>
<keyword evidence="1" id="KW-1133">Transmembrane helix</keyword>
<dbReference type="RefSeq" id="WP_046329656.1">
    <property type="nucleotide sequence ID" value="NZ_CP007501.1"/>
</dbReference>
<dbReference type="PATRIC" id="fig|576611.7.peg.410"/>
<organism evidence="2 3">
    <name type="scientific">Polynucleobacter duraquae</name>
    <dbReference type="NCBI Taxonomy" id="1835254"/>
    <lineage>
        <taxon>Bacteria</taxon>
        <taxon>Pseudomonadati</taxon>
        <taxon>Pseudomonadota</taxon>
        <taxon>Betaproteobacteria</taxon>
        <taxon>Burkholderiales</taxon>
        <taxon>Burkholderiaceae</taxon>
        <taxon>Polynucleobacter</taxon>
    </lineage>
</organism>
<evidence type="ECO:0000313" key="3">
    <source>
        <dbReference type="Proteomes" id="UP000061135"/>
    </source>
</evidence>